<protein>
    <submittedName>
        <fullName evidence="8">Two-component system, OmpR family, response regulator TctD</fullName>
    </submittedName>
</protein>
<evidence type="ECO:0000256" key="5">
    <source>
        <dbReference type="PROSITE-ProRule" id="PRU01091"/>
    </source>
</evidence>
<dbReference type="InterPro" id="IPR001789">
    <property type="entry name" value="Sig_transdc_resp-reg_receiver"/>
</dbReference>
<feature type="domain" description="Response regulatory" evidence="6">
    <location>
        <begin position="2"/>
        <end position="116"/>
    </location>
</feature>
<sequence>MRILIVEDTADVAEAILAALGRRGMACDRASTASDARHFLSAESYDVIVLDIHLPDGDGRQILSELRRDKNRTPVLMLTAEFNVSARVDALDAGADDYLVKPFDLRELEARIRVLARRGAGAASARIALGDLEFDPAAQTAHVAGAPVALTRREISLLGLFVARRDRIIAKEKILESLFSMDEDVGLNTVELYVARLRKKLAASSVAIVTHRGLGYQLTVPDG</sequence>
<dbReference type="GO" id="GO:0005829">
    <property type="term" value="C:cytosol"/>
    <property type="evidence" value="ECO:0007669"/>
    <property type="project" value="TreeGrafter"/>
</dbReference>
<gene>
    <name evidence="8" type="ORF">SAMN04488011_101519</name>
</gene>
<dbReference type="InterPro" id="IPR036388">
    <property type="entry name" value="WH-like_DNA-bd_sf"/>
</dbReference>
<dbReference type="OrthoDB" id="9802426at2"/>
<dbReference type="EMBL" id="FOCM01000001">
    <property type="protein sequence ID" value="SEM80005.1"/>
    <property type="molecule type" value="Genomic_DNA"/>
</dbReference>
<feature type="modified residue" description="4-aspartylphosphate" evidence="4">
    <location>
        <position position="51"/>
    </location>
</feature>
<name>A0A1H8BAU9_9RHOB</name>
<dbReference type="GO" id="GO:0000156">
    <property type="term" value="F:phosphorelay response regulator activity"/>
    <property type="evidence" value="ECO:0007669"/>
    <property type="project" value="TreeGrafter"/>
</dbReference>
<proteinExistence type="predicted"/>
<dbReference type="Proteomes" id="UP000199372">
    <property type="component" value="Unassembled WGS sequence"/>
</dbReference>
<dbReference type="Gene3D" id="3.40.50.2300">
    <property type="match status" value="1"/>
</dbReference>
<organism evidence="8 9">
    <name type="scientific">Palleronia pelagia</name>
    <dbReference type="NCBI Taxonomy" id="387096"/>
    <lineage>
        <taxon>Bacteria</taxon>
        <taxon>Pseudomonadati</taxon>
        <taxon>Pseudomonadota</taxon>
        <taxon>Alphaproteobacteria</taxon>
        <taxon>Rhodobacterales</taxon>
        <taxon>Roseobacteraceae</taxon>
        <taxon>Palleronia</taxon>
    </lineage>
</organism>
<dbReference type="SMART" id="SM00862">
    <property type="entry name" value="Trans_reg_C"/>
    <property type="match status" value="1"/>
</dbReference>
<dbReference type="InterPro" id="IPR039420">
    <property type="entry name" value="WalR-like"/>
</dbReference>
<dbReference type="SMART" id="SM00448">
    <property type="entry name" value="REC"/>
    <property type="match status" value="1"/>
</dbReference>
<evidence type="ECO:0000259" key="6">
    <source>
        <dbReference type="PROSITE" id="PS50110"/>
    </source>
</evidence>
<feature type="domain" description="OmpR/PhoB-type" evidence="7">
    <location>
        <begin position="124"/>
        <end position="220"/>
    </location>
</feature>
<feature type="DNA-binding region" description="OmpR/PhoB-type" evidence="5">
    <location>
        <begin position="124"/>
        <end position="220"/>
    </location>
</feature>
<keyword evidence="3" id="KW-0804">Transcription</keyword>
<dbReference type="PANTHER" id="PTHR48111">
    <property type="entry name" value="REGULATOR OF RPOS"/>
    <property type="match status" value="1"/>
</dbReference>
<dbReference type="PROSITE" id="PS50110">
    <property type="entry name" value="RESPONSE_REGULATORY"/>
    <property type="match status" value="1"/>
</dbReference>
<evidence type="ECO:0000256" key="4">
    <source>
        <dbReference type="PROSITE-ProRule" id="PRU00169"/>
    </source>
</evidence>
<dbReference type="PROSITE" id="PS51755">
    <property type="entry name" value="OMPR_PHOB"/>
    <property type="match status" value="1"/>
</dbReference>
<evidence type="ECO:0000259" key="7">
    <source>
        <dbReference type="PROSITE" id="PS51755"/>
    </source>
</evidence>
<keyword evidence="9" id="KW-1185">Reference proteome</keyword>
<keyword evidence="4" id="KW-0597">Phosphoprotein</keyword>
<dbReference type="Pfam" id="PF00486">
    <property type="entry name" value="Trans_reg_C"/>
    <property type="match status" value="1"/>
</dbReference>
<dbReference type="InterPro" id="IPR011006">
    <property type="entry name" value="CheY-like_superfamily"/>
</dbReference>
<keyword evidence="1" id="KW-0805">Transcription regulation</keyword>
<dbReference type="PANTHER" id="PTHR48111:SF67">
    <property type="entry name" value="TRANSCRIPTIONAL REGULATORY PROTEIN TCTD"/>
    <property type="match status" value="1"/>
</dbReference>
<dbReference type="GO" id="GO:0032993">
    <property type="term" value="C:protein-DNA complex"/>
    <property type="evidence" value="ECO:0007669"/>
    <property type="project" value="TreeGrafter"/>
</dbReference>
<evidence type="ECO:0000256" key="3">
    <source>
        <dbReference type="ARBA" id="ARBA00023163"/>
    </source>
</evidence>
<evidence type="ECO:0000313" key="9">
    <source>
        <dbReference type="Proteomes" id="UP000199372"/>
    </source>
</evidence>
<dbReference type="Pfam" id="PF00072">
    <property type="entry name" value="Response_reg"/>
    <property type="match status" value="1"/>
</dbReference>
<dbReference type="Gene3D" id="1.10.10.10">
    <property type="entry name" value="Winged helix-like DNA-binding domain superfamily/Winged helix DNA-binding domain"/>
    <property type="match status" value="1"/>
</dbReference>
<dbReference type="AlphaFoldDB" id="A0A1H8BAU9"/>
<dbReference type="SUPFAM" id="SSF52172">
    <property type="entry name" value="CheY-like"/>
    <property type="match status" value="1"/>
</dbReference>
<dbReference type="GO" id="GO:0000976">
    <property type="term" value="F:transcription cis-regulatory region binding"/>
    <property type="evidence" value="ECO:0007669"/>
    <property type="project" value="TreeGrafter"/>
</dbReference>
<reference evidence="9" key="1">
    <citation type="submission" date="2016-10" db="EMBL/GenBank/DDBJ databases">
        <authorList>
            <person name="Varghese N."/>
            <person name="Submissions S."/>
        </authorList>
    </citation>
    <scope>NUCLEOTIDE SEQUENCE [LARGE SCALE GENOMIC DNA]</scope>
    <source>
        <strain evidence="9">DSM 26893</strain>
    </source>
</reference>
<accession>A0A1H8BAU9</accession>
<evidence type="ECO:0000256" key="1">
    <source>
        <dbReference type="ARBA" id="ARBA00023015"/>
    </source>
</evidence>
<evidence type="ECO:0000256" key="2">
    <source>
        <dbReference type="ARBA" id="ARBA00023125"/>
    </source>
</evidence>
<keyword evidence="2 5" id="KW-0238">DNA-binding</keyword>
<dbReference type="InterPro" id="IPR001867">
    <property type="entry name" value="OmpR/PhoB-type_DNA-bd"/>
</dbReference>
<dbReference type="Gene3D" id="6.10.250.690">
    <property type="match status" value="1"/>
</dbReference>
<dbReference type="RefSeq" id="WP_091843946.1">
    <property type="nucleotide sequence ID" value="NZ_FOCM01000001.1"/>
</dbReference>
<evidence type="ECO:0000313" key="8">
    <source>
        <dbReference type="EMBL" id="SEM80005.1"/>
    </source>
</evidence>
<dbReference type="GO" id="GO:0006355">
    <property type="term" value="P:regulation of DNA-templated transcription"/>
    <property type="evidence" value="ECO:0007669"/>
    <property type="project" value="InterPro"/>
</dbReference>
<dbReference type="CDD" id="cd00383">
    <property type="entry name" value="trans_reg_C"/>
    <property type="match status" value="1"/>
</dbReference>